<keyword evidence="8" id="KW-1015">Disulfide bond</keyword>
<feature type="transmembrane region" description="Helical" evidence="15">
    <location>
        <begin position="381"/>
        <end position="405"/>
    </location>
</feature>
<comment type="similarity">
    <text evidence="13">Belongs to the G-protein coupled receptor 1 family.</text>
</comment>
<dbReference type="PROSITE" id="PS50262">
    <property type="entry name" value="G_PROTEIN_RECEP_F1_2"/>
    <property type="match status" value="1"/>
</dbReference>
<keyword evidence="9 13" id="KW-0675">Receptor</keyword>
<keyword evidence="12" id="KW-0449">Lipoprotein</keyword>
<evidence type="ECO:0000256" key="13">
    <source>
        <dbReference type="RuleBase" id="RU000688"/>
    </source>
</evidence>
<dbReference type="InterPro" id="IPR000276">
    <property type="entry name" value="GPCR_Rhodpsn"/>
</dbReference>
<evidence type="ECO:0000256" key="4">
    <source>
        <dbReference type="ARBA" id="ARBA00022989"/>
    </source>
</evidence>
<sequence length="582" mass="65504">MNTMSELELEDDCRFRPTTENYVTIVSFCLIFCLSVVGNSVVVVVIVQTPDSSIAIESISQVRHEACLLIIGNRGSKILDICSFPWRTISIIALRASEEPRTKKFFQQRTMRSITNIYLLNLAISDLMLSVVCMPPTLVSSVIYCWMFGDILCKLFAYLQPVVVTASAYTLAVIAFERYYAICRPLHSRIWQTRSHAYAMISLVWIISVLANFFMLFMFELQSYNVNGLTCAPRYEPIIHFAYQIYMTSVLLLIPLFLMIVLYGSVIHSLKMGMKMDIAAIVGSIFDAENSVDDFDEELCRPSIYQRIRSTIRFHGKRASDFVHNKSKSAGASLRALPFRQTTTASSSCIGMRSASVIGTTAEQRLRSTHSEKAIIAKQRVIRMLIVIVIIFFCCWTPNYMWWLLLTAQDSFKAFDVWNSQLNTAITVLCYISSCANPITYCFLNKKFRTALLLSFGCHKSAIRRHHFHRVYSPPNGADDNVAPVYKADGDCAPGAAGKPKTNGVRPYCPPRSSSMMLRERGRVYNNGGALLNKAHANDIPLLKADEESAKEEMLDTSSKGQQNVSRAYAKNGAHKSFESNI</sequence>
<dbReference type="PANTHER" id="PTHR24238">
    <property type="entry name" value="G-PROTEIN COUPLED RECEPTOR"/>
    <property type="match status" value="1"/>
</dbReference>
<keyword evidence="6 15" id="KW-0472">Membrane</keyword>
<dbReference type="Gene3D" id="1.20.1070.10">
    <property type="entry name" value="Rhodopsin 7-helix transmembrane proteins"/>
    <property type="match status" value="1"/>
</dbReference>
<evidence type="ECO:0000256" key="10">
    <source>
        <dbReference type="ARBA" id="ARBA00023180"/>
    </source>
</evidence>
<feature type="transmembrane region" description="Helical" evidence="15">
    <location>
        <begin position="118"/>
        <end position="149"/>
    </location>
</feature>
<keyword evidence="2" id="KW-1003">Cell membrane</keyword>
<keyword evidence="5 13" id="KW-0297">G-protein coupled receptor</keyword>
<feature type="transmembrane region" description="Helical" evidence="15">
    <location>
        <begin position="197"/>
        <end position="219"/>
    </location>
</feature>
<dbReference type="AlphaFoldDB" id="A0A9J2P7P5"/>
<feature type="transmembrane region" description="Helical" evidence="15">
    <location>
        <begin position="243"/>
        <end position="266"/>
    </location>
</feature>
<dbReference type="PROSITE" id="PS00237">
    <property type="entry name" value="G_PROTEIN_RECEP_F1_1"/>
    <property type="match status" value="1"/>
</dbReference>
<evidence type="ECO:0000256" key="14">
    <source>
        <dbReference type="SAM" id="MobiDB-lite"/>
    </source>
</evidence>
<accession>A0A9J2P7P5</accession>
<evidence type="ECO:0000256" key="7">
    <source>
        <dbReference type="ARBA" id="ARBA00023139"/>
    </source>
</evidence>
<evidence type="ECO:0000256" key="11">
    <source>
        <dbReference type="ARBA" id="ARBA00023224"/>
    </source>
</evidence>
<evidence type="ECO:0000256" key="1">
    <source>
        <dbReference type="ARBA" id="ARBA00004651"/>
    </source>
</evidence>
<feature type="region of interest" description="Disordered" evidence="14">
    <location>
        <begin position="549"/>
        <end position="582"/>
    </location>
</feature>
<evidence type="ECO:0000313" key="18">
    <source>
        <dbReference type="WBParaSite" id="ALUE_0000591001-mRNA-1"/>
    </source>
</evidence>
<evidence type="ECO:0000256" key="9">
    <source>
        <dbReference type="ARBA" id="ARBA00023170"/>
    </source>
</evidence>
<keyword evidence="4 15" id="KW-1133">Transmembrane helix</keyword>
<dbReference type="SUPFAM" id="SSF81321">
    <property type="entry name" value="Family A G protein-coupled receptor-like"/>
    <property type="match status" value="1"/>
</dbReference>
<proteinExistence type="inferred from homology"/>
<dbReference type="Proteomes" id="UP000036681">
    <property type="component" value="Unplaced"/>
</dbReference>
<protein>
    <submittedName>
        <fullName evidence="18">G-protein coupled receptors family 1 profile domain-containing protein</fullName>
    </submittedName>
</protein>
<dbReference type="GO" id="GO:0008188">
    <property type="term" value="F:neuropeptide receptor activity"/>
    <property type="evidence" value="ECO:0007669"/>
    <property type="project" value="TreeGrafter"/>
</dbReference>
<feature type="compositionally biased region" description="Polar residues" evidence="14">
    <location>
        <begin position="556"/>
        <end position="566"/>
    </location>
</feature>
<dbReference type="InterPro" id="IPR009126">
    <property type="entry name" value="Cholcskin_rcpt"/>
</dbReference>
<keyword evidence="3 13" id="KW-0812">Transmembrane</keyword>
<dbReference type="WBParaSite" id="ALUE_0000591001-mRNA-1">
    <property type="protein sequence ID" value="ALUE_0000591001-mRNA-1"/>
    <property type="gene ID" value="ALUE_0000591001"/>
</dbReference>
<evidence type="ECO:0000256" key="5">
    <source>
        <dbReference type="ARBA" id="ARBA00023040"/>
    </source>
</evidence>
<feature type="transmembrane region" description="Helical" evidence="15">
    <location>
        <begin position="25"/>
        <end position="47"/>
    </location>
</feature>
<evidence type="ECO:0000256" key="6">
    <source>
        <dbReference type="ARBA" id="ARBA00023136"/>
    </source>
</evidence>
<evidence type="ECO:0000256" key="2">
    <source>
        <dbReference type="ARBA" id="ARBA00022475"/>
    </source>
</evidence>
<dbReference type="Pfam" id="PF00001">
    <property type="entry name" value="7tm_1"/>
    <property type="match status" value="1"/>
</dbReference>
<feature type="domain" description="G-protein coupled receptors family 1 profile" evidence="16">
    <location>
        <begin position="86"/>
        <end position="441"/>
    </location>
</feature>
<evidence type="ECO:0000256" key="12">
    <source>
        <dbReference type="ARBA" id="ARBA00023288"/>
    </source>
</evidence>
<feature type="transmembrane region" description="Helical" evidence="15">
    <location>
        <begin position="155"/>
        <end position="176"/>
    </location>
</feature>
<evidence type="ECO:0000313" key="17">
    <source>
        <dbReference type="Proteomes" id="UP000036681"/>
    </source>
</evidence>
<keyword evidence="7" id="KW-0564">Palmitate</keyword>
<name>A0A9J2P7P5_ASCLU</name>
<evidence type="ECO:0000256" key="8">
    <source>
        <dbReference type="ARBA" id="ARBA00023157"/>
    </source>
</evidence>
<dbReference type="CDD" id="cd14993">
    <property type="entry name" value="7tmA_CCKR-like"/>
    <property type="match status" value="1"/>
</dbReference>
<dbReference type="InterPro" id="IPR017452">
    <property type="entry name" value="GPCR_Rhodpsn_7TM"/>
</dbReference>
<keyword evidence="11 13" id="KW-0807">Transducer</keyword>
<dbReference type="PRINTS" id="PR00237">
    <property type="entry name" value="GPCRRHODOPSN"/>
</dbReference>
<dbReference type="PRINTS" id="PR01822">
    <property type="entry name" value="CCYSTOKININR"/>
</dbReference>
<feature type="transmembrane region" description="Helical" evidence="15">
    <location>
        <begin position="425"/>
        <end position="444"/>
    </location>
</feature>
<keyword evidence="17" id="KW-1185">Reference proteome</keyword>
<comment type="subcellular location">
    <subcellularLocation>
        <location evidence="1">Cell membrane</location>
        <topology evidence="1">Multi-pass membrane protein</topology>
    </subcellularLocation>
</comment>
<evidence type="ECO:0000259" key="16">
    <source>
        <dbReference type="PROSITE" id="PS50262"/>
    </source>
</evidence>
<evidence type="ECO:0000256" key="15">
    <source>
        <dbReference type="SAM" id="Phobius"/>
    </source>
</evidence>
<organism evidence="17 18">
    <name type="scientific">Ascaris lumbricoides</name>
    <name type="common">Giant roundworm</name>
    <dbReference type="NCBI Taxonomy" id="6252"/>
    <lineage>
        <taxon>Eukaryota</taxon>
        <taxon>Metazoa</taxon>
        <taxon>Ecdysozoa</taxon>
        <taxon>Nematoda</taxon>
        <taxon>Chromadorea</taxon>
        <taxon>Rhabditida</taxon>
        <taxon>Spirurina</taxon>
        <taxon>Ascaridomorpha</taxon>
        <taxon>Ascaridoidea</taxon>
        <taxon>Ascarididae</taxon>
        <taxon>Ascaris</taxon>
    </lineage>
</organism>
<evidence type="ECO:0000256" key="3">
    <source>
        <dbReference type="ARBA" id="ARBA00022692"/>
    </source>
</evidence>
<keyword evidence="10" id="KW-0325">Glycoprotein</keyword>
<reference evidence="18" key="1">
    <citation type="submission" date="2023-03" db="UniProtKB">
        <authorList>
            <consortium name="WormBaseParasite"/>
        </authorList>
    </citation>
    <scope>IDENTIFICATION</scope>
</reference>
<dbReference type="PANTHER" id="PTHR24238:SF75">
    <property type="entry name" value="CHOLECYSTOKININ-LIKE RECEPTOR AT 17D1-RELATED"/>
    <property type="match status" value="1"/>
</dbReference>
<dbReference type="GO" id="GO:0005886">
    <property type="term" value="C:plasma membrane"/>
    <property type="evidence" value="ECO:0007669"/>
    <property type="project" value="UniProtKB-SubCell"/>
</dbReference>